<dbReference type="Proteomes" id="UP000483379">
    <property type="component" value="Unassembled WGS sequence"/>
</dbReference>
<accession>A0A6M0JZ27</accession>
<gene>
    <name evidence="6" type="ORF">G3446_11100</name>
</gene>
<dbReference type="SMART" id="SM00028">
    <property type="entry name" value="TPR"/>
    <property type="match status" value="4"/>
</dbReference>
<proteinExistence type="predicted"/>
<dbReference type="Gene3D" id="1.10.10.10">
    <property type="entry name" value="Winged helix-like DNA-binding domain superfamily/Winged helix DNA-binding domain"/>
    <property type="match status" value="1"/>
</dbReference>
<feature type="compositionally biased region" description="Basic and acidic residues" evidence="4">
    <location>
        <begin position="768"/>
        <end position="786"/>
    </location>
</feature>
<evidence type="ECO:0000256" key="4">
    <source>
        <dbReference type="SAM" id="MobiDB-lite"/>
    </source>
</evidence>
<feature type="region of interest" description="Disordered" evidence="4">
    <location>
        <begin position="768"/>
        <end position="812"/>
    </location>
</feature>
<dbReference type="InterPro" id="IPR019734">
    <property type="entry name" value="TPR_rpt"/>
</dbReference>
<evidence type="ECO:0000313" key="6">
    <source>
        <dbReference type="EMBL" id="NEV62429.1"/>
    </source>
</evidence>
<dbReference type="PANTHER" id="PTHR47691">
    <property type="entry name" value="REGULATOR-RELATED"/>
    <property type="match status" value="1"/>
</dbReference>
<dbReference type="SMART" id="SM00862">
    <property type="entry name" value="Trans_reg_C"/>
    <property type="match status" value="1"/>
</dbReference>
<dbReference type="RefSeq" id="WP_164452899.1">
    <property type="nucleotide sequence ID" value="NZ_JAAIJQ010000028.1"/>
</dbReference>
<dbReference type="GO" id="GO:0006355">
    <property type="term" value="P:regulation of DNA-templated transcription"/>
    <property type="evidence" value="ECO:0007669"/>
    <property type="project" value="InterPro"/>
</dbReference>
<dbReference type="CDD" id="cd00383">
    <property type="entry name" value="trans_reg_C"/>
    <property type="match status" value="1"/>
</dbReference>
<evidence type="ECO:0000256" key="2">
    <source>
        <dbReference type="PROSITE-ProRule" id="PRU00339"/>
    </source>
</evidence>
<keyword evidence="1 3" id="KW-0238">DNA-binding</keyword>
<keyword evidence="7" id="KW-1185">Reference proteome</keyword>
<dbReference type="PANTHER" id="PTHR47691:SF3">
    <property type="entry name" value="HTH-TYPE TRANSCRIPTIONAL REGULATOR RV0890C-RELATED"/>
    <property type="match status" value="1"/>
</dbReference>
<evidence type="ECO:0000256" key="1">
    <source>
        <dbReference type="ARBA" id="ARBA00023125"/>
    </source>
</evidence>
<dbReference type="GO" id="GO:0003677">
    <property type="term" value="F:DNA binding"/>
    <property type="evidence" value="ECO:0007669"/>
    <property type="project" value="UniProtKB-UniRule"/>
</dbReference>
<evidence type="ECO:0000256" key="3">
    <source>
        <dbReference type="PROSITE-ProRule" id="PRU01091"/>
    </source>
</evidence>
<dbReference type="InterPro" id="IPR036388">
    <property type="entry name" value="WH-like_DNA-bd_sf"/>
</dbReference>
<dbReference type="Pfam" id="PF00486">
    <property type="entry name" value="Trans_reg_C"/>
    <property type="match status" value="1"/>
</dbReference>
<name>A0A6M0JZ27_9GAMM</name>
<keyword evidence="2" id="KW-0802">TPR repeat</keyword>
<dbReference type="Gene3D" id="1.25.40.10">
    <property type="entry name" value="Tetratricopeptide repeat domain"/>
    <property type="match status" value="2"/>
</dbReference>
<dbReference type="GO" id="GO:0000160">
    <property type="term" value="P:phosphorelay signal transduction system"/>
    <property type="evidence" value="ECO:0007669"/>
    <property type="project" value="InterPro"/>
</dbReference>
<dbReference type="SUPFAM" id="SSF48452">
    <property type="entry name" value="TPR-like"/>
    <property type="match status" value="1"/>
</dbReference>
<feature type="DNA-binding region" description="OmpR/PhoB-type" evidence="3">
    <location>
        <begin position="7"/>
        <end position="105"/>
    </location>
</feature>
<dbReference type="InterPro" id="IPR056413">
    <property type="entry name" value="TPR_CcmH_CycH"/>
</dbReference>
<feature type="repeat" description="TPR" evidence="2">
    <location>
        <begin position="432"/>
        <end position="465"/>
    </location>
</feature>
<dbReference type="PROSITE" id="PS50005">
    <property type="entry name" value="TPR"/>
    <property type="match status" value="1"/>
</dbReference>
<feature type="region of interest" description="Disordered" evidence="4">
    <location>
        <begin position="110"/>
        <end position="133"/>
    </location>
</feature>
<feature type="compositionally biased region" description="Polar residues" evidence="4">
    <location>
        <begin position="794"/>
        <end position="812"/>
    </location>
</feature>
<dbReference type="InterPro" id="IPR016032">
    <property type="entry name" value="Sig_transdc_resp-reg_C-effctor"/>
</dbReference>
<feature type="domain" description="OmpR/PhoB-type" evidence="5">
    <location>
        <begin position="7"/>
        <end position="105"/>
    </location>
</feature>
<organism evidence="6 7">
    <name type="scientific">Thiorhodococcus minor</name>
    <dbReference type="NCBI Taxonomy" id="57489"/>
    <lineage>
        <taxon>Bacteria</taxon>
        <taxon>Pseudomonadati</taxon>
        <taxon>Pseudomonadota</taxon>
        <taxon>Gammaproteobacteria</taxon>
        <taxon>Chromatiales</taxon>
        <taxon>Chromatiaceae</taxon>
        <taxon>Thiorhodococcus</taxon>
    </lineage>
</organism>
<reference evidence="6 7" key="1">
    <citation type="submission" date="2020-02" db="EMBL/GenBank/DDBJ databases">
        <title>Genome sequences of Thiorhodococcus mannitoliphagus and Thiorhodococcus minor, purple sulfur photosynthetic bacteria in the gammaproteobacterial family, Chromatiaceae.</title>
        <authorList>
            <person name="Aviles F.A."/>
            <person name="Meyer T.E."/>
            <person name="Kyndt J.A."/>
        </authorList>
    </citation>
    <scope>NUCLEOTIDE SEQUENCE [LARGE SCALE GENOMIC DNA]</scope>
    <source>
        <strain evidence="6 7">DSM 11518</strain>
    </source>
</reference>
<dbReference type="EMBL" id="JAAIJQ010000028">
    <property type="protein sequence ID" value="NEV62429.1"/>
    <property type="molecule type" value="Genomic_DNA"/>
</dbReference>
<dbReference type="Pfam" id="PF23914">
    <property type="entry name" value="TPR_CcmH_CycH"/>
    <property type="match status" value="1"/>
</dbReference>
<sequence length="812" mass="89153">MTPSPGDQTLRIGDWELVPARSLLRRDGEERRLEPRHADLLVFLAERPGEVVSTEEILSRVWSGTVVGDHSLYQAIAKLRKALGDDSAQKRYIETLPKRGYRLLVDVVRPGGDSQESRDPQPSAPPSRSPPWTGSRLDLKHRWPLAVALLAVMLALGLWRLLTQAPEDAAQTAHPRLVVLPFTSLSDKTSDHFIAEGFSIELAHLLGGGHRLQVLGPVSARLAADSRLGLTEVGRRLSADVAVTGSLRRAGDLLRISATITDLSTESQRWSQVFERRDGDIFGLQTEVAQRIADALQASLKGGPRPEEQARAGGAKAAYGYFLLGQAHRRTRSAPALRLARDAFEHAMQLDPGLVGAKRELAATLLLLSFYGDLDFREALEQSEPLLEQALRAAPEDPELLGAIGLSHYLKGSYGLAEEYLGRAIAEDPSYSEGWMWLGLAERQQGRLRDALHAFRQAQALEPLMVSTRVNLANALSWSGRPQDGRKLLEELVQTIRNAPQAYRVLSGIALESGDLVAAYHWAEAALSIDPGDDLSKGSMALALAYLGQDQAVRELLPASPDQATPGRALQLYLDRMSLMIGSLPSDALAERYESRLTASPRVQEIEWRLANARLGLADAFAGKLEEARARLTKSLEGRVHPIERTDYDLFVCTSLVDVQTQLGATEAARPWLTRCETDFATARRRGWDSLALSYVQARLALLRGDSAQALAQLRAAVDRGFRNVRMLAADPVLEPLRGSKAYQAIQTRIQDSIDQDWKAIEMDLARRETATADRPPAGERSDRPGPQRLPVSSAASGESQRMRTPSSSPKE</sequence>
<dbReference type="PROSITE" id="PS51755">
    <property type="entry name" value="OMPR_PHOB"/>
    <property type="match status" value="1"/>
</dbReference>
<dbReference type="SUPFAM" id="SSF46894">
    <property type="entry name" value="C-terminal effector domain of the bipartite response regulators"/>
    <property type="match status" value="1"/>
</dbReference>
<dbReference type="InterPro" id="IPR001867">
    <property type="entry name" value="OmpR/PhoB-type_DNA-bd"/>
</dbReference>
<dbReference type="InterPro" id="IPR011990">
    <property type="entry name" value="TPR-like_helical_dom_sf"/>
</dbReference>
<dbReference type="AlphaFoldDB" id="A0A6M0JZ27"/>
<protein>
    <submittedName>
        <fullName evidence="6">Tetratricopeptide repeat protein</fullName>
    </submittedName>
</protein>
<comment type="caution">
    <text evidence="6">The sequence shown here is derived from an EMBL/GenBank/DDBJ whole genome shotgun (WGS) entry which is preliminary data.</text>
</comment>
<evidence type="ECO:0000313" key="7">
    <source>
        <dbReference type="Proteomes" id="UP000483379"/>
    </source>
</evidence>
<evidence type="ECO:0000259" key="5">
    <source>
        <dbReference type="PROSITE" id="PS51755"/>
    </source>
</evidence>